<dbReference type="RefSeq" id="WP_122355471.1">
    <property type="nucleotide sequence ID" value="NZ_CP046441.1"/>
</dbReference>
<dbReference type="AlphaFoldDB" id="A0AAE6ULH8"/>
<evidence type="ECO:0000313" key="1">
    <source>
        <dbReference type="EMBL" id="QGT80366.1"/>
    </source>
</evidence>
<dbReference type="Proteomes" id="UP000423413">
    <property type="component" value="Chromosome"/>
</dbReference>
<proteinExistence type="predicted"/>
<protein>
    <submittedName>
        <fullName evidence="1">Alpha-xenorhabdolysin family binary toxin subunit B</fullName>
    </submittedName>
</protein>
<reference evidence="1 2" key="1">
    <citation type="submission" date="2019-11" db="EMBL/GenBank/DDBJ databases">
        <title>Complete genome sequence of Pseudomonas syringae pv. coronafaciens isolate B19001 originated in imported oat cereal.</title>
        <authorList>
            <person name="Kim S.M."/>
            <person name="Lee B.C."/>
            <person name="Seo S.J."/>
            <person name="Lee J.E."/>
            <person name="Choi N.J."/>
            <person name="Park J.H."/>
        </authorList>
    </citation>
    <scope>NUCLEOTIDE SEQUENCE [LARGE SCALE GENOMIC DNA]</scope>
    <source>
        <strain evidence="1 2">B19001</strain>
    </source>
</reference>
<accession>A0AAE6ULH8</accession>
<dbReference type="EMBL" id="CP046441">
    <property type="protein sequence ID" value="QGT80366.1"/>
    <property type="molecule type" value="Genomic_DNA"/>
</dbReference>
<sequence>MNVHVLDTPFQLPAPNMEVLVAGREKLKQQADALGDIYLPVMMETLRSLLIEVGNVDKNVLDTLTLVPHGFNSDEMLPYLEAVEQLKGQSDDTKRDAAVAEFNKIISTLLDEKIAYLANHAKVLDKALANLNAVQVDAVDYLAPALDQEIIALGARLAAENTRLDEVSEQAAVVNALITDLENLNIFDRLKPLVASLEKLADIDPRSPLIGSIKAGIVGVSNILNLLDAAVDYDHLLALRDRLQAQLTDRQETIGDTRAALAIEVGKRDQLSGLVLVHGYRGDYTREVEKLHAALSQVLSNCLLPATDTSEERVTHFSRQANALNTYLVDLRGDWRS</sequence>
<dbReference type="InterPro" id="IPR047760">
    <property type="entry name" value="XaxB-like"/>
</dbReference>
<evidence type="ECO:0000313" key="2">
    <source>
        <dbReference type="Proteomes" id="UP000423413"/>
    </source>
</evidence>
<organism evidence="1 2">
    <name type="scientific">Pseudomonas coronafaciens pv. coronafaciens</name>
    <dbReference type="NCBI Taxonomy" id="235275"/>
    <lineage>
        <taxon>Bacteria</taxon>
        <taxon>Pseudomonadati</taxon>
        <taxon>Pseudomonadota</taxon>
        <taxon>Gammaproteobacteria</taxon>
        <taxon>Pseudomonadales</taxon>
        <taxon>Pseudomonadaceae</taxon>
        <taxon>Pseudomonas</taxon>
        <taxon>Pseudomonas coronafaciens</taxon>
    </lineage>
</organism>
<dbReference type="NCBIfam" id="NF033927">
    <property type="entry name" value="alph_xenorhab_B"/>
    <property type="match status" value="1"/>
</dbReference>
<gene>
    <name evidence="1" type="ORF">GMO17_03830</name>
</gene>
<name>A0AAE6ULH8_9PSED</name>